<dbReference type="AlphaFoldDB" id="A0A839GC04"/>
<accession>A0A839GC04</accession>
<gene>
    <name evidence="1" type="ORF">FHS90_000547</name>
</gene>
<dbReference type="EMBL" id="JACJIQ010000001">
    <property type="protein sequence ID" value="MBA9075850.1"/>
    <property type="molecule type" value="Genomic_DNA"/>
</dbReference>
<evidence type="ECO:0000313" key="2">
    <source>
        <dbReference type="Proteomes" id="UP000563094"/>
    </source>
</evidence>
<proteinExistence type="predicted"/>
<keyword evidence="2" id="KW-1185">Reference proteome</keyword>
<comment type="caution">
    <text evidence="1">The sequence shown here is derived from an EMBL/GenBank/DDBJ whole genome shotgun (WGS) entry which is preliminary data.</text>
</comment>
<protein>
    <submittedName>
        <fullName evidence="1">Uncharacterized protein</fullName>
    </submittedName>
</protein>
<organism evidence="1 2">
    <name type="scientific">Rufibacter quisquiliarum</name>
    <dbReference type="NCBI Taxonomy" id="1549639"/>
    <lineage>
        <taxon>Bacteria</taxon>
        <taxon>Pseudomonadati</taxon>
        <taxon>Bacteroidota</taxon>
        <taxon>Cytophagia</taxon>
        <taxon>Cytophagales</taxon>
        <taxon>Hymenobacteraceae</taxon>
        <taxon>Rufibacter</taxon>
    </lineage>
</organism>
<reference evidence="1 2" key="1">
    <citation type="submission" date="2020-08" db="EMBL/GenBank/DDBJ databases">
        <title>Genomic Encyclopedia of Type Strains, Phase IV (KMG-IV): sequencing the most valuable type-strain genomes for metagenomic binning, comparative biology and taxonomic classification.</title>
        <authorList>
            <person name="Goeker M."/>
        </authorList>
    </citation>
    <scope>NUCLEOTIDE SEQUENCE [LARGE SCALE GENOMIC DNA]</scope>
    <source>
        <strain evidence="1 2">DSM 29854</strain>
    </source>
</reference>
<evidence type="ECO:0000313" key="1">
    <source>
        <dbReference type="EMBL" id="MBA9075850.1"/>
    </source>
</evidence>
<name>A0A839GC04_9BACT</name>
<sequence>MNVSVKKKVAGQPIEKLLKDSQLLPVDKTFVNASMAKLQALRQQYMQAPDAGKSVFKLKQVPKKKK</sequence>
<dbReference type="RefSeq" id="WP_066839419.1">
    <property type="nucleotide sequence ID" value="NZ_JACJIQ010000001.1"/>
</dbReference>
<dbReference type="Proteomes" id="UP000563094">
    <property type="component" value="Unassembled WGS sequence"/>
</dbReference>